<feature type="transmembrane region" description="Helical" evidence="3">
    <location>
        <begin position="319"/>
        <end position="339"/>
    </location>
</feature>
<dbReference type="SUPFAM" id="SSF53448">
    <property type="entry name" value="Nucleotide-diphospho-sugar transferases"/>
    <property type="match status" value="1"/>
</dbReference>
<evidence type="ECO:0000313" key="5">
    <source>
        <dbReference type="Proteomes" id="UP001163105"/>
    </source>
</evidence>
<comment type="caution">
    <text evidence="4">The sequence shown here is derived from an EMBL/GenBank/DDBJ whole genome shotgun (WGS) entry which is preliminary data.</text>
</comment>
<dbReference type="Proteomes" id="UP001163105">
    <property type="component" value="Unassembled WGS sequence"/>
</dbReference>
<protein>
    <submittedName>
        <fullName evidence="4">Glycosyltransferase family 32 protein</fullName>
    </submittedName>
</protein>
<dbReference type="InterPro" id="IPR029044">
    <property type="entry name" value="Nucleotide-diphossugar_trans"/>
</dbReference>
<keyword evidence="3" id="KW-0472">Membrane</keyword>
<keyword evidence="3" id="KW-1133">Transmembrane helix</keyword>
<dbReference type="EMBL" id="JAQHRD010000020">
    <property type="protein sequence ID" value="KAJ6436529.1"/>
    <property type="molecule type" value="Genomic_DNA"/>
</dbReference>
<dbReference type="PANTHER" id="PTHR32385">
    <property type="entry name" value="MANNOSYL PHOSPHORYLINOSITOL CERAMIDE SYNTHASE"/>
    <property type="match status" value="1"/>
</dbReference>
<organism evidence="4 5">
    <name type="scientific">Purpureocillium lavendulum</name>
    <dbReference type="NCBI Taxonomy" id="1247861"/>
    <lineage>
        <taxon>Eukaryota</taxon>
        <taxon>Fungi</taxon>
        <taxon>Dikarya</taxon>
        <taxon>Ascomycota</taxon>
        <taxon>Pezizomycotina</taxon>
        <taxon>Sordariomycetes</taxon>
        <taxon>Hypocreomycetidae</taxon>
        <taxon>Hypocreales</taxon>
        <taxon>Ophiocordycipitaceae</taxon>
        <taxon>Purpureocillium</taxon>
    </lineage>
</organism>
<reference evidence="4" key="1">
    <citation type="submission" date="2023-01" db="EMBL/GenBank/DDBJ databases">
        <title>The growth and conidiation of Purpureocillium lavendulum are regulated by nitrogen source and histone H3K14 acetylation.</title>
        <authorList>
            <person name="Tang P."/>
            <person name="Han J."/>
            <person name="Zhang C."/>
            <person name="Tang P."/>
            <person name="Qi F."/>
            <person name="Zhang K."/>
            <person name="Liang L."/>
        </authorList>
    </citation>
    <scope>NUCLEOTIDE SEQUENCE</scope>
    <source>
        <strain evidence="4">YMF1.00683</strain>
    </source>
</reference>
<dbReference type="GO" id="GO:0051999">
    <property type="term" value="P:mannosyl-inositol phosphorylceramide biosynthetic process"/>
    <property type="evidence" value="ECO:0007669"/>
    <property type="project" value="TreeGrafter"/>
</dbReference>
<sequence length="348" mass="40440">MLLCFLVENLVRLSQRIQPPAMTKHPFRSQYASSARRTHLHFHWWTTLLTLLGLWWVFRDLLYTAWALAALRLSWRAGAEEFVLSKAHDDFDITFIDYDKRQLSAAPHPDIVPPVFHHIALGKHRWQNRWQETRQSCLDIHPGWEVHLWTDENAPDFVRERFPELFGIWNNYPYHIDRADALRYMVLFEFGGVAIDMDLKCKRALGPLRRFDFVAPEAQPTGFSIAFMMAGRRNPFILDILRNLMAYNRPWLGMPDPTIMLGAGCHFASFMHAAQMNRSSLKILPGPMHSLRGRATTPIFDHFGSSPRHSPEARLLVTLGYRSSLVLFVSVGVVLVLLLRRRVFLRRS</sequence>
<accession>A0AB34FC23</accession>
<comment type="similarity">
    <text evidence="1">Belongs to the glycosyltransferase 32 family.</text>
</comment>
<evidence type="ECO:0000256" key="1">
    <source>
        <dbReference type="ARBA" id="ARBA00009003"/>
    </source>
</evidence>
<dbReference type="Pfam" id="PF04488">
    <property type="entry name" value="Gly_transf_sug"/>
    <property type="match status" value="1"/>
</dbReference>
<gene>
    <name evidence="4" type="primary">CSG1</name>
    <name evidence="4" type="ORF">O9K51_10895</name>
</gene>
<dbReference type="GO" id="GO:0016020">
    <property type="term" value="C:membrane"/>
    <property type="evidence" value="ECO:0007669"/>
    <property type="project" value="GOC"/>
</dbReference>
<proteinExistence type="inferred from homology"/>
<evidence type="ECO:0000313" key="4">
    <source>
        <dbReference type="EMBL" id="KAJ6436529.1"/>
    </source>
</evidence>
<keyword evidence="2" id="KW-0808">Transferase</keyword>
<keyword evidence="3" id="KW-0812">Transmembrane</keyword>
<dbReference type="GO" id="GO:0000030">
    <property type="term" value="F:mannosyltransferase activity"/>
    <property type="evidence" value="ECO:0007669"/>
    <property type="project" value="TreeGrafter"/>
</dbReference>
<evidence type="ECO:0000256" key="2">
    <source>
        <dbReference type="ARBA" id="ARBA00022679"/>
    </source>
</evidence>
<dbReference type="Gene3D" id="3.90.550.20">
    <property type="match status" value="1"/>
</dbReference>
<name>A0AB34FC23_9HYPO</name>
<evidence type="ECO:0000256" key="3">
    <source>
        <dbReference type="SAM" id="Phobius"/>
    </source>
</evidence>
<dbReference type="PANTHER" id="PTHR32385:SF15">
    <property type="entry name" value="INOSITOL PHOSPHOCERAMIDE MANNOSYLTRANSFERASE 1"/>
    <property type="match status" value="1"/>
</dbReference>
<dbReference type="InterPro" id="IPR051706">
    <property type="entry name" value="Glycosyltransferase_domain"/>
</dbReference>
<dbReference type="AlphaFoldDB" id="A0AB34FC23"/>
<dbReference type="InterPro" id="IPR007577">
    <property type="entry name" value="GlycoTrfase_DXD_sugar-bd_CS"/>
</dbReference>
<keyword evidence="5" id="KW-1185">Reference proteome</keyword>